<comment type="caution">
    <text evidence="7">The sequence shown here is derived from an EMBL/GenBank/DDBJ whole genome shotgun (WGS) entry which is preliminary data.</text>
</comment>
<keyword evidence="3" id="KW-0540">Nuclease</keyword>
<reference evidence="7" key="1">
    <citation type="submission" date="2019-10" db="EMBL/GenBank/DDBJ databases">
        <title>Metagenomic sequencing of thiosulfate-disproportionating enrichment culture.</title>
        <authorList>
            <person name="Umezawa K."/>
            <person name="Kojima H."/>
            <person name="Fukui M."/>
        </authorList>
    </citation>
    <scope>NUCLEOTIDE SEQUENCE</scope>
    <source>
        <strain evidence="7">45J</strain>
    </source>
</reference>
<evidence type="ECO:0000256" key="4">
    <source>
        <dbReference type="ARBA" id="ARBA00022741"/>
    </source>
</evidence>
<evidence type="ECO:0000256" key="2">
    <source>
        <dbReference type="ARBA" id="ARBA00022649"/>
    </source>
</evidence>
<dbReference type="EMBL" id="BLAB01000001">
    <property type="protein sequence ID" value="GER94157.1"/>
    <property type="molecule type" value="Genomic_DNA"/>
</dbReference>
<dbReference type="InterPro" id="IPR008201">
    <property type="entry name" value="HepT-like"/>
</dbReference>
<evidence type="ECO:0000256" key="3">
    <source>
        <dbReference type="ARBA" id="ARBA00022722"/>
    </source>
</evidence>
<dbReference type="GO" id="GO:0004540">
    <property type="term" value="F:RNA nuclease activity"/>
    <property type="evidence" value="ECO:0007669"/>
    <property type="project" value="InterPro"/>
</dbReference>
<dbReference type="InterPro" id="IPR051813">
    <property type="entry name" value="HepT_RNase_toxin"/>
</dbReference>
<keyword evidence="2" id="KW-1277">Toxin-antitoxin system</keyword>
<name>A0A5J4L5R9_9ZZZZ</name>
<evidence type="ECO:0000256" key="5">
    <source>
        <dbReference type="ARBA" id="ARBA00022801"/>
    </source>
</evidence>
<dbReference type="GO" id="GO:0000166">
    <property type="term" value="F:nucleotide binding"/>
    <property type="evidence" value="ECO:0007669"/>
    <property type="project" value="UniProtKB-KW"/>
</dbReference>
<dbReference type="GO" id="GO:0016787">
    <property type="term" value="F:hydrolase activity"/>
    <property type="evidence" value="ECO:0007669"/>
    <property type="project" value="UniProtKB-KW"/>
</dbReference>
<dbReference type="PANTHER" id="PTHR34139:SF1">
    <property type="entry name" value="RNASE MJ1380-RELATED"/>
    <property type="match status" value="1"/>
</dbReference>
<proteinExistence type="inferred from homology"/>
<evidence type="ECO:0000256" key="1">
    <source>
        <dbReference type="ARBA" id="ARBA00022553"/>
    </source>
</evidence>
<sequence>MRDPELLLKDILEAISAIEKFVEGVDFEGFKNNDEKTSAVIRKFEIIGEAVKGLPEDLKAKYPELPWREMAAFRDKLIHFYFGIKYELVWQTIKKRLSTLKQFIKDILDKG</sequence>
<gene>
    <name evidence="7" type="ORF">A45J_1916</name>
</gene>
<organism evidence="7">
    <name type="scientific">hot springs metagenome</name>
    <dbReference type="NCBI Taxonomy" id="433727"/>
    <lineage>
        <taxon>unclassified sequences</taxon>
        <taxon>metagenomes</taxon>
        <taxon>ecological metagenomes</taxon>
    </lineage>
</organism>
<dbReference type="GO" id="GO:0110001">
    <property type="term" value="C:toxin-antitoxin complex"/>
    <property type="evidence" value="ECO:0007669"/>
    <property type="project" value="InterPro"/>
</dbReference>
<protein>
    <submittedName>
        <fullName evidence="7">DUF86 domain-containing protein</fullName>
    </submittedName>
</protein>
<dbReference type="AlphaFoldDB" id="A0A5J4L5R9"/>
<accession>A0A5J4L5R9</accession>
<evidence type="ECO:0000256" key="6">
    <source>
        <dbReference type="ARBA" id="ARBA00024207"/>
    </source>
</evidence>
<evidence type="ECO:0000313" key="7">
    <source>
        <dbReference type="EMBL" id="GER94157.1"/>
    </source>
</evidence>
<dbReference type="Pfam" id="PF01934">
    <property type="entry name" value="HepT-like"/>
    <property type="match status" value="1"/>
</dbReference>
<keyword evidence="1" id="KW-0597">Phosphoprotein</keyword>
<dbReference type="Gene3D" id="1.20.120.580">
    <property type="entry name" value="bsu32300-like"/>
    <property type="match status" value="1"/>
</dbReference>
<keyword evidence="4" id="KW-0547">Nucleotide-binding</keyword>
<comment type="similarity">
    <text evidence="6">Belongs to the HepT RNase toxin family.</text>
</comment>
<dbReference type="PANTHER" id="PTHR34139">
    <property type="entry name" value="UPF0331 PROTEIN MJ0127"/>
    <property type="match status" value="1"/>
</dbReference>
<keyword evidence="5" id="KW-0378">Hydrolase</keyword>
<dbReference type="InterPro" id="IPR037038">
    <property type="entry name" value="HepT-like_sf"/>
</dbReference>